<dbReference type="Pfam" id="PF00072">
    <property type="entry name" value="Response_reg"/>
    <property type="match status" value="1"/>
</dbReference>
<keyword evidence="1" id="KW-0597">Phosphoprotein</keyword>
<dbReference type="RefSeq" id="WP_265786713.1">
    <property type="nucleotide sequence ID" value="NZ_BAABRS010000001.1"/>
</dbReference>
<dbReference type="EMBL" id="JAJNDC010000001">
    <property type="protein sequence ID" value="MCW9711471.1"/>
    <property type="molecule type" value="Genomic_DNA"/>
</dbReference>
<reference evidence="3 4" key="1">
    <citation type="submission" date="2021-11" db="EMBL/GenBank/DDBJ databases">
        <title>Aliifidinibius sp. nov., a new bacterium isolated from saline soil.</title>
        <authorList>
            <person name="Galisteo C."/>
            <person name="De La Haba R."/>
            <person name="Sanchez-Porro C."/>
            <person name="Ventosa A."/>
        </authorList>
    </citation>
    <scope>NUCLEOTIDE SEQUENCE [LARGE SCALE GENOMIC DNA]</scope>
    <source>
        <strain evidence="3 4">KACC 190600</strain>
    </source>
</reference>
<name>A0ABT3PUD8_9BACT</name>
<dbReference type="PROSITE" id="PS50110">
    <property type="entry name" value="RESPONSE_REGULATORY"/>
    <property type="match status" value="1"/>
</dbReference>
<evidence type="ECO:0000313" key="3">
    <source>
        <dbReference type="EMBL" id="MCW9711471.1"/>
    </source>
</evidence>
<dbReference type="InterPro" id="IPR001789">
    <property type="entry name" value="Sig_transdc_resp-reg_receiver"/>
</dbReference>
<feature type="modified residue" description="4-aspartylphosphate" evidence="1">
    <location>
        <position position="55"/>
    </location>
</feature>
<feature type="domain" description="Response regulatory" evidence="2">
    <location>
        <begin position="4"/>
        <end position="117"/>
    </location>
</feature>
<keyword evidence="4" id="KW-1185">Reference proteome</keyword>
<evidence type="ECO:0000256" key="1">
    <source>
        <dbReference type="PROSITE-ProRule" id="PRU00169"/>
    </source>
</evidence>
<sequence>MELNCIIVEDDPTFRVVLKKNVESKSSLNLIGVAENGKEAIKLINRKSVDLVFLDINLPDMTGFDVIDLAKDLDPSKVIIISGSKEDGIKAFDYGITDYIVKPFEEGRFDEALGRYIRDVGRSQKSASFVDRMIEKSLEYIYTRQIRDYKPLSFRNAKLGYIYPMLTANFDFEREDQVPKILDIAVKEGFLTSEYYDSFYTCNHCSNSYLHFRESCPNCHSTNIESEDQIHHFSCAYMGPRSDFESNPGSRDLICPKCDKSLTHIGVDYDKPSEIFECNQCNEMFQDPLVKAKCRNCNSDIKVENLVKKKLMSYQLTSLGEDAAKGKIAVDVGELDNMLDVIDKTYFKRSLSKEIERKKEANFESTIASIYLENISELYDQLGDQRSKNFVRELYEVALNEVNRSDEVIFKNMVTLWLLITENNVQEADSMTGKVMKRIKELVDDNNPNFTLKISKNLQPVEADKSADEQLRQLDIDKD</sequence>
<dbReference type="Proteomes" id="UP001207337">
    <property type="component" value="Unassembled WGS sequence"/>
</dbReference>
<proteinExistence type="predicted"/>
<evidence type="ECO:0000313" key="4">
    <source>
        <dbReference type="Proteomes" id="UP001207337"/>
    </source>
</evidence>
<evidence type="ECO:0000259" key="2">
    <source>
        <dbReference type="PROSITE" id="PS50110"/>
    </source>
</evidence>
<accession>A0ABT3PUD8</accession>
<gene>
    <name evidence="3" type="ORF">LQ318_01025</name>
</gene>
<dbReference type="Pfam" id="PF18551">
    <property type="entry name" value="TackOD1"/>
    <property type="match status" value="1"/>
</dbReference>
<dbReference type="InterPro" id="IPR040572">
    <property type="entry name" value="TackOD1"/>
</dbReference>
<dbReference type="InterPro" id="IPR051271">
    <property type="entry name" value="2C-system_Tx_regulators"/>
</dbReference>
<dbReference type="PANTHER" id="PTHR45526:SF1">
    <property type="entry name" value="TRANSCRIPTIONAL REGULATORY PROTEIN DCUR-RELATED"/>
    <property type="match status" value="1"/>
</dbReference>
<dbReference type="SMART" id="SM00448">
    <property type="entry name" value="REC"/>
    <property type="match status" value="1"/>
</dbReference>
<dbReference type="SUPFAM" id="SSF52172">
    <property type="entry name" value="CheY-like"/>
    <property type="match status" value="1"/>
</dbReference>
<dbReference type="Gene3D" id="3.40.50.2300">
    <property type="match status" value="1"/>
</dbReference>
<organism evidence="3 4">
    <name type="scientific">Fodinibius salicampi</name>
    <dbReference type="NCBI Taxonomy" id="1920655"/>
    <lineage>
        <taxon>Bacteria</taxon>
        <taxon>Pseudomonadati</taxon>
        <taxon>Balneolota</taxon>
        <taxon>Balneolia</taxon>
        <taxon>Balneolales</taxon>
        <taxon>Balneolaceae</taxon>
        <taxon>Fodinibius</taxon>
    </lineage>
</organism>
<protein>
    <submittedName>
        <fullName evidence="3">Response regulator</fullName>
    </submittedName>
</protein>
<dbReference type="InterPro" id="IPR011006">
    <property type="entry name" value="CheY-like_superfamily"/>
</dbReference>
<dbReference type="PANTHER" id="PTHR45526">
    <property type="entry name" value="TRANSCRIPTIONAL REGULATORY PROTEIN DPIA"/>
    <property type="match status" value="1"/>
</dbReference>
<comment type="caution">
    <text evidence="3">The sequence shown here is derived from an EMBL/GenBank/DDBJ whole genome shotgun (WGS) entry which is preliminary data.</text>
</comment>